<evidence type="ECO:0000256" key="1">
    <source>
        <dbReference type="SAM" id="MobiDB-lite"/>
    </source>
</evidence>
<dbReference type="Proteomes" id="UP000030013">
    <property type="component" value="Unassembled WGS sequence"/>
</dbReference>
<dbReference type="InterPro" id="IPR045175">
    <property type="entry name" value="M28_fam"/>
</dbReference>
<comment type="caution">
    <text evidence="4">The sequence shown here is derived from an EMBL/GenBank/DDBJ whole genome shotgun (WGS) entry which is preliminary data.</text>
</comment>
<dbReference type="Gene3D" id="3.40.630.10">
    <property type="entry name" value="Zn peptidases"/>
    <property type="match status" value="1"/>
</dbReference>
<gene>
    <name evidence="4" type="ORF">N801_01765</name>
</gene>
<feature type="transmembrane region" description="Helical" evidence="2">
    <location>
        <begin position="469"/>
        <end position="488"/>
    </location>
</feature>
<dbReference type="STRING" id="1385519.N801_01765"/>
<feature type="transmembrane region" description="Helical" evidence="2">
    <location>
        <begin position="565"/>
        <end position="587"/>
    </location>
</feature>
<dbReference type="eggNOG" id="COG2234">
    <property type="taxonomic scope" value="Bacteria"/>
</dbReference>
<feature type="transmembrane region" description="Helical" evidence="2">
    <location>
        <begin position="445"/>
        <end position="463"/>
    </location>
</feature>
<evidence type="ECO:0000256" key="2">
    <source>
        <dbReference type="SAM" id="Phobius"/>
    </source>
</evidence>
<feature type="transmembrane region" description="Helical" evidence="2">
    <location>
        <begin position="21"/>
        <end position="39"/>
    </location>
</feature>
<protein>
    <recommendedName>
        <fullName evidence="3">Peptidase M28 domain-containing protein</fullName>
    </recommendedName>
</protein>
<dbReference type="InterPro" id="IPR007484">
    <property type="entry name" value="Peptidase_M28"/>
</dbReference>
<evidence type="ECO:0000313" key="5">
    <source>
        <dbReference type="Proteomes" id="UP000030013"/>
    </source>
</evidence>
<dbReference type="SUPFAM" id="SSF53187">
    <property type="entry name" value="Zn-dependent exopeptidases"/>
    <property type="match status" value="1"/>
</dbReference>
<feature type="transmembrane region" description="Helical" evidence="2">
    <location>
        <begin position="343"/>
        <end position="362"/>
    </location>
</feature>
<evidence type="ECO:0000313" key="4">
    <source>
        <dbReference type="EMBL" id="KGN40579.1"/>
    </source>
</evidence>
<keyword evidence="2" id="KW-0812">Transmembrane</keyword>
<dbReference type="RefSeq" id="WP_035938408.1">
    <property type="nucleotide sequence ID" value="NZ_AVPL01000037.1"/>
</dbReference>
<feature type="region of interest" description="Disordered" evidence="1">
    <location>
        <begin position="637"/>
        <end position="666"/>
    </location>
</feature>
<feature type="transmembrane region" description="Helical" evidence="2">
    <location>
        <begin position="374"/>
        <end position="398"/>
    </location>
</feature>
<keyword evidence="5" id="KW-1185">Reference proteome</keyword>
<dbReference type="GO" id="GO:0006508">
    <property type="term" value="P:proteolysis"/>
    <property type="evidence" value="ECO:0007669"/>
    <property type="project" value="InterPro"/>
</dbReference>
<sequence>MNPRRRRRDVTQAPTQPTVGVLLMVAALGVAALVGVSPLRSPAEPAGDTSGGFSLERARDDLAVVAAAPHPMGTAEQATVEAYLVRELRALGLEPEVDSRRVTMAPDAPRSVWTGTVRNVVARLGGVGPGADQAVLLAAHHDSVPTSAGAGDNGAGVVSVLAAMRSLTAGPPPRNDVIVAFVDGEEHEMLGALALVESAEWMRDVRVVVNTEGVGNAGRVTPALTSPRNGWALRQYLDAAPSPIVHTAFAAPLNATGQGADLGRYQEVVPAGLELVVVGGLPAYHSGLDTAAAMHPGTLAEYGTTVVRLAERLATTDLDTVRAPNLVAFTLLDGLTVAYPSTWSPPLAVLAALAVALTVGVATRRGRVAARRVVLSWLVLGVAGLSGVLAATALWLGARVVDPRLSDAVNGGVHDRTAYVLAAVAAGAAGVLVVVWPLRRRSSALEVVAGALVGSALVALLLAAVLPDAAYAVTWPLLAATAGFAFLVTGERSSRAVQTAVTLAALPAVLLLSPLVALYFMLSARFELILPVATPLPMLWVVLGLTVVVPLVLVGRERVGWRPAAATGALAVAAAGVGVATSALGGAPRPSLLVHHVDADAGTARWVALPQELDAHTGQVGTTGWTPTRFEASPFHQPGATRPGLSAPAPMRSGADVSPPAVTVTRDTTTPAGRELVVDVAPGAGRYAVTVDLRSAGGIRSVAVHGERLDEATSGSPSSVRVVAFSPGEDIPLRFTVPTGADVQLALAAYTTGFDGSPAVRPRGTGHTTAVHEVPDGVLVTSVVDLRDPS</sequence>
<dbReference type="Pfam" id="PF04389">
    <property type="entry name" value="Peptidase_M28"/>
    <property type="match status" value="1"/>
</dbReference>
<feature type="domain" description="Peptidase M28" evidence="3">
    <location>
        <begin position="119"/>
        <end position="308"/>
    </location>
</feature>
<dbReference type="EMBL" id="AVPL01000037">
    <property type="protein sequence ID" value="KGN40579.1"/>
    <property type="molecule type" value="Genomic_DNA"/>
</dbReference>
<evidence type="ECO:0000259" key="3">
    <source>
        <dbReference type="Pfam" id="PF04389"/>
    </source>
</evidence>
<organism evidence="4 5">
    <name type="scientific">Knoellia aerolata DSM 18566</name>
    <dbReference type="NCBI Taxonomy" id="1385519"/>
    <lineage>
        <taxon>Bacteria</taxon>
        <taxon>Bacillati</taxon>
        <taxon>Actinomycetota</taxon>
        <taxon>Actinomycetes</taxon>
        <taxon>Micrococcales</taxon>
        <taxon>Intrasporangiaceae</taxon>
        <taxon>Knoellia</taxon>
    </lineage>
</organism>
<name>A0A0A0JV54_9MICO</name>
<accession>A0A0A0JV54</accession>
<dbReference type="GO" id="GO:0008235">
    <property type="term" value="F:metalloexopeptidase activity"/>
    <property type="evidence" value="ECO:0007669"/>
    <property type="project" value="InterPro"/>
</dbReference>
<proteinExistence type="predicted"/>
<dbReference type="PANTHER" id="PTHR12147">
    <property type="entry name" value="METALLOPEPTIDASE M28 FAMILY MEMBER"/>
    <property type="match status" value="1"/>
</dbReference>
<dbReference type="AlphaFoldDB" id="A0A0A0JV54"/>
<reference evidence="4 5" key="1">
    <citation type="submission" date="2013-08" db="EMBL/GenBank/DDBJ databases">
        <title>The genome sequence of Knoellia aerolata.</title>
        <authorList>
            <person name="Zhu W."/>
            <person name="Wang G."/>
        </authorList>
    </citation>
    <scope>NUCLEOTIDE SEQUENCE [LARGE SCALE GENOMIC DNA]</scope>
    <source>
        <strain evidence="4 5">DSM 18566</strain>
    </source>
</reference>
<feature type="transmembrane region" description="Helical" evidence="2">
    <location>
        <begin position="528"/>
        <end position="553"/>
    </location>
</feature>
<keyword evidence="2" id="KW-1133">Transmembrane helix</keyword>
<feature type="transmembrane region" description="Helical" evidence="2">
    <location>
        <begin position="418"/>
        <end position="438"/>
    </location>
</feature>
<keyword evidence="2" id="KW-0472">Membrane</keyword>
<feature type="transmembrane region" description="Helical" evidence="2">
    <location>
        <begin position="500"/>
        <end position="522"/>
    </location>
</feature>
<dbReference type="PANTHER" id="PTHR12147:SF26">
    <property type="entry name" value="PEPTIDASE M28 DOMAIN-CONTAINING PROTEIN"/>
    <property type="match status" value="1"/>
</dbReference>